<dbReference type="Proteomes" id="UP000031563">
    <property type="component" value="Unassembled WGS sequence"/>
</dbReference>
<evidence type="ECO:0000313" key="2">
    <source>
        <dbReference type="EMBL" id="KKB40492.1"/>
    </source>
</evidence>
<dbReference type="AlphaFoldDB" id="A0A0F5I5Q8"/>
<feature type="compositionally biased region" description="Basic and acidic residues" evidence="1">
    <location>
        <begin position="17"/>
        <end position="42"/>
    </location>
</feature>
<feature type="compositionally biased region" description="Basic and acidic residues" evidence="1">
    <location>
        <begin position="1"/>
        <end position="10"/>
    </location>
</feature>
<dbReference type="RefSeq" id="WP_039233566.1">
    <property type="nucleotide sequence ID" value="NZ_JWIQ02000021.1"/>
</dbReference>
<dbReference type="EMBL" id="JWIR02000029">
    <property type="protein sequence ID" value="KKB40492.1"/>
    <property type="molecule type" value="Genomic_DNA"/>
</dbReference>
<gene>
    <name evidence="2" type="ORF">QY95_01487</name>
</gene>
<proteinExistence type="predicted"/>
<accession>A0A0F5I5Q8</accession>
<dbReference type="OrthoDB" id="2991246at2"/>
<reference evidence="2" key="1">
    <citation type="submission" date="2015-02" db="EMBL/GenBank/DDBJ databases">
        <title>Genome Assembly of Bacillaceae bacterium MTCC 8252.</title>
        <authorList>
            <person name="Verma A."/>
            <person name="Khatri I."/>
            <person name="Mual P."/>
            <person name="Subramanian S."/>
            <person name="Krishnamurthi S."/>
        </authorList>
    </citation>
    <scope>NUCLEOTIDE SEQUENCE [LARGE SCALE GENOMIC DNA]</scope>
    <source>
        <strain evidence="2">MTCC 8252</strain>
    </source>
</reference>
<dbReference type="STRING" id="1221996.QY95_01487"/>
<name>A0A0F5I5Q8_BACTR</name>
<evidence type="ECO:0000256" key="1">
    <source>
        <dbReference type="SAM" id="MobiDB-lite"/>
    </source>
</evidence>
<evidence type="ECO:0000313" key="3">
    <source>
        <dbReference type="Proteomes" id="UP000031563"/>
    </source>
</evidence>
<accession>A0A0F5HQR8</accession>
<evidence type="ECO:0008006" key="4">
    <source>
        <dbReference type="Google" id="ProtNLM"/>
    </source>
</evidence>
<organism evidence="2 3">
    <name type="scientific">Bacillus thermotolerans</name>
    <name type="common">Quasibacillus thermotolerans</name>
    <dbReference type="NCBI Taxonomy" id="1221996"/>
    <lineage>
        <taxon>Bacteria</taxon>
        <taxon>Bacillati</taxon>
        <taxon>Bacillota</taxon>
        <taxon>Bacilli</taxon>
        <taxon>Bacillales</taxon>
        <taxon>Bacillaceae</taxon>
        <taxon>Bacillus</taxon>
    </lineage>
</organism>
<sequence>MRNNQDKQQEQENLSVEQKKKREEGQDIEPQRQVDKPTHSDS</sequence>
<feature type="region of interest" description="Disordered" evidence="1">
    <location>
        <begin position="1"/>
        <end position="42"/>
    </location>
</feature>
<keyword evidence="3" id="KW-1185">Reference proteome</keyword>
<protein>
    <recommendedName>
        <fullName evidence="4">3-methyladenine DNA glycosylase</fullName>
    </recommendedName>
</protein>
<comment type="caution">
    <text evidence="2">The sequence shown here is derived from an EMBL/GenBank/DDBJ whole genome shotgun (WGS) entry which is preliminary data.</text>
</comment>